<evidence type="ECO:0000256" key="5">
    <source>
        <dbReference type="ARBA" id="ARBA00023014"/>
    </source>
</evidence>
<dbReference type="FunFam" id="3.40.50.11540:FF:000001">
    <property type="entry name" value="NADH dehydrogenase [ubiquinone] flavoprotein 1, mitochondrial"/>
    <property type="match status" value="1"/>
</dbReference>
<keyword evidence="2" id="KW-0004">4Fe-4S</keyword>
<dbReference type="GO" id="GO:0046872">
    <property type="term" value="F:metal ion binding"/>
    <property type="evidence" value="ECO:0007669"/>
    <property type="project" value="UniProtKB-KW"/>
</dbReference>
<dbReference type="InterPro" id="IPR037225">
    <property type="entry name" value="Nuo51_FMN-bd_sf"/>
</dbReference>
<keyword evidence="5" id="KW-0411">Iron-sulfur</keyword>
<dbReference type="InterPro" id="IPR001949">
    <property type="entry name" value="NADH-UbQ_OxRdtase_51kDa_CS"/>
</dbReference>
<evidence type="ECO:0000256" key="4">
    <source>
        <dbReference type="ARBA" id="ARBA00023004"/>
    </source>
</evidence>
<evidence type="ECO:0000313" key="7">
    <source>
        <dbReference type="EMBL" id="HHS29346.1"/>
    </source>
</evidence>
<dbReference type="EMBL" id="DTGR01000106">
    <property type="protein sequence ID" value="HHS29346.1"/>
    <property type="molecule type" value="Genomic_DNA"/>
</dbReference>
<comment type="similarity">
    <text evidence="1">Belongs to the complex I 51 kDa subunit family.</text>
</comment>
<dbReference type="SUPFAM" id="SSF140490">
    <property type="entry name" value="Nqo1C-terminal domain-like"/>
    <property type="match status" value="1"/>
</dbReference>
<dbReference type="SUPFAM" id="SSF142019">
    <property type="entry name" value="Nqo1 FMN-binding domain-like"/>
    <property type="match status" value="1"/>
</dbReference>
<evidence type="ECO:0000256" key="2">
    <source>
        <dbReference type="ARBA" id="ARBA00022485"/>
    </source>
</evidence>
<name>A0A7V6DPP5_9BACT</name>
<dbReference type="InterPro" id="IPR037207">
    <property type="entry name" value="Nuop51_4Fe4S-bd_sf"/>
</dbReference>
<dbReference type="Pfam" id="PF14697">
    <property type="entry name" value="Fer4_21"/>
    <property type="match status" value="1"/>
</dbReference>
<dbReference type="SUPFAM" id="SSF52833">
    <property type="entry name" value="Thioredoxin-like"/>
    <property type="match status" value="1"/>
</dbReference>
<dbReference type="PANTHER" id="PTHR43578">
    <property type="entry name" value="NADH-QUINONE OXIDOREDUCTASE SUBUNIT F"/>
    <property type="match status" value="1"/>
</dbReference>
<dbReference type="Gene3D" id="3.10.20.600">
    <property type="match status" value="1"/>
</dbReference>
<dbReference type="FunFam" id="1.20.1440.230:FF:000001">
    <property type="entry name" value="Mitochondrial NADH dehydrogenase flavoprotein 1"/>
    <property type="match status" value="1"/>
</dbReference>
<dbReference type="Pfam" id="PF01512">
    <property type="entry name" value="Complex1_51K"/>
    <property type="match status" value="1"/>
</dbReference>
<reference evidence="7" key="1">
    <citation type="journal article" date="2020" name="mSystems">
        <title>Genome- and Community-Level Interaction Insights into Carbon Utilization and Element Cycling Functions of Hydrothermarchaeota in Hydrothermal Sediment.</title>
        <authorList>
            <person name="Zhou Z."/>
            <person name="Liu Y."/>
            <person name="Xu W."/>
            <person name="Pan J."/>
            <person name="Luo Z.H."/>
            <person name="Li M."/>
        </authorList>
    </citation>
    <scope>NUCLEOTIDE SEQUENCE [LARGE SCALE GENOMIC DNA]</scope>
    <source>
        <strain evidence="7">SpSt-767</strain>
    </source>
</reference>
<dbReference type="PROSITE" id="PS00645">
    <property type="entry name" value="COMPLEX1_51K_2"/>
    <property type="match status" value="1"/>
</dbReference>
<keyword evidence="4" id="KW-0408">Iron</keyword>
<dbReference type="SUPFAM" id="SSF54862">
    <property type="entry name" value="4Fe-4S ferredoxins"/>
    <property type="match status" value="1"/>
</dbReference>
<dbReference type="InterPro" id="IPR017900">
    <property type="entry name" value="4Fe4S_Fe_S_CS"/>
</dbReference>
<dbReference type="InterPro" id="IPR036249">
    <property type="entry name" value="Thioredoxin-like_sf"/>
</dbReference>
<evidence type="ECO:0000259" key="6">
    <source>
        <dbReference type="PROSITE" id="PS51379"/>
    </source>
</evidence>
<dbReference type="InterPro" id="IPR011538">
    <property type="entry name" value="Nuo51_FMN-bd"/>
</dbReference>
<dbReference type="Gene3D" id="3.40.30.10">
    <property type="entry name" value="Glutaredoxin"/>
    <property type="match status" value="1"/>
</dbReference>
<dbReference type="GO" id="GO:0008137">
    <property type="term" value="F:NADH dehydrogenase (ubiquinone) activity"/>
    <property type="evidence" value="ECO:0007669"/>
    <property type="project" value="InterPro"/>
</dbReference>
<evidence type="ECO:0000256" key="3">
    <source>
        <dbReference type="ARBA" id="ARBA00022723"/>
    </source>
</evidence>
<feature type="domain" description="4Fe-4S ferredoxin-type" evidence="6">
    <location>
        <begin position="603"/>
        <end position="630"/>
    </location>
</feature>
<feature type="domain" description="4Fe-4S ferredoxin-type" evidence="6">
    <location>
        <begin position="573"/>
        <end position="602"/>
    </location>
</feature>
<accession>A0A7V6DPP5</accession>
<dbReference type="PROSITE" id="PS51379">
    <property type="entry name" value="4FE4S_FER_2"/>
    <property type="match status" value="2"/>
</dbReference>
<protein>
    <submittedName>
        <fullName evidence="7">4Fe-4S dicluster domain-containing protein</fullName>
    </submittedName>
</protein>
<dbReference type="Pfam" id="PF10589">
    <property type="entry name" value="NADH_4Fe-4S"/>
    <property type="match status" value="1"/>
</dbReference>
<proteinExistence type="inferred from homology"/>
<dbReference type="SMART" id="SM00928">
    <property type="entry name" value="NADH_4Fe-4S"/>
    <property type="match status" value="1"/>
</dbReference>
<dbReference type="CDD" id="cd02980">
    <property type="entry name" value="TRX_Fd_family"/>
    <property type="match status" value="1"/>
</dbReference>
<dbReference type="GO" id="GO:0010181">
    <property type="term" value="F:FMN binding"/>
    <property type="evidence" value="ECO:0007669"/>
    <property type="project" value="InterPro"/>
</dbReference>
<dbReference type="Gene3D" id="3.40.50.11540">
    <property type="entry name" value="NADH-ubiquinone oxidoreductase 51kDa subunit"/>
    <property type="match status" value="1"/>
</dbReference>
<evidence type="ECO:0000256" key="1">
    <source>
        <dbReference type="ARBA" id="ARBA00007523"/>
    </source>
</evidence>
<dbReference type="Gene3D" id="6.10.250.1450">
    <property type="match status" value="1"/>
</dbReference>
<dbReference type="InterPro" id="IPR017896">
    <property type="entry name" value="4Fe4S_Fe-S-bd"/>
</dbReference>
<organism evidence="7">
    <name type="scientific">Desulfobacca acetoxidans</name>
    <dbReference type="NCBI Taxonomy" id="60893"/>
    <lineage>
        <taxon>Bacteria</taxon>
        <taxon>Pseudomonadati</taxon>
        <taxon>Thermodesulfobacteriota</taxon>
        <taxon>Desulfobaccia</taxon>
        <taxon>Desulfobaccales</taxon>
        <taxon>Desulfobaccaceae</taxon>
        <taxon>Desulfobacca</taxon>
    </lineage>
</organism>
<gene>
    <name evidence="7" type="ORF">ENV52_06560</name>
</gene>
<dbReference type="PROSITE" id="PS00198">
    <property type="entry name" value="4FE4S_FER_1"/>
    <property type="match status" value="2"/>
</dbReference>
<dbReference type="Gene3D" id="3.30.70.20">
    <property type="match status" value="1"/>
</dbReference>
<dbReference type="AlphaFoldDB" id="A0A7V6DPP5"/>
<comment type="caution">
    <text evidence="7">The sequence shown here is derived from an EMBL/GenBank/DDBJ whole genome shotgun (WGS) entry which is preliminary data.</text>
</comment>
<dbReference type="InterPro" id="IPR019575">
    <property type="entry name" value="Nuop51_4Fe4S-bd"/>
</dbReference>
<dbReference type="SUPFAM" id="SSF142984">
    <property type="entry name" value="Nqo1 middle domain-like"/>
    <property type="match status" value="1"/>
</dbReference>
<dbReference type="PANTHER" id="PTHR43578:SF3">
    <property type="entry name" value="NADH-QUINONE OXIDOREDUCTASE SUBUNIT F"/>
    <property type="match status" value="1"/>
</dbReference>
<dbReference type="Gene3D" id="1.20.1440.230">
    <property type="entry name" value="NADH-ubiquinone oxidoreductase 51kDa subunit, iron-sulphur binding domain"/>
    <property type="match status" value="1"/>
</dbReference>
<sequence>MKKIMSAAELQDLSQTLLAASDPDQPVARVCLGPGCLALGAEKVSQAFRSALKKSNANFKVQPLIKTTGCHGLCSQGTLVNLSPGNFMYVRVKPEDVPEIVETTLVGGKVVERLLYSENGTRYRTAADIPFYRAQQKVILKNVGTIDPLDIKDAIMAGAYQSMAKALLEMSPDEVIHTVEVSGLRGRGGGGFPTAYKWRRAAENAQEKPGPVFLIANGEEGDPGAFMDRAIMEGDPHAVIEGMIIGGYAMGAHQGFLYVRHEYPIAIQHLSVAVQQAYALGLLGKNILGSGFDFDIQLNRGAGAYVCGEETAIIASLEGRVGEPVVRPPYPVELGLWGRPTVINNVETWANVPHIIRLGAESYAKLGVPHSTGTKIFSLVGKVRNSGLVEVPMGISLGALVEEIGGGVPGQAHFKAVQTGGPSGGIVPYELKDVTAEAAEKKTLSVDFDSMARTGSIMGGGGMIVMDNHDCVVDLARYFLRFLEEESCGKCLPCRLGLKGMLGFLDHFAKGEGTPEDIDALESLGQALVDGSLCGLGKSAPNAVLTSIRYFRDEYLAHIVDHKCPAGVCKDLISFSIDPETCDGCGLCAENCPEECITGKKKKLFTINPAACIRCGVCRDVCPVNAVHVA</sequence>
<dbReference type="GO" id="GO:0051539">
    <property type="term" value="F:4 iron, 4 sulfur cluster binding"/>
    <property type="evidence" value="ECO:0007669"/>
    <property type="project" value="UniProtKB-KW"/>
</dbReference>
<keyword evidence="3" id="KW-0479">Metal-binding</keyword>